<gene>
    <name evidence="4" type="ORF">D8674_027673</name>
</gene>
<evidence type="ECO:0000256" key="1">
    <source>
        <dbReference type="ARBA" id="ARBA00007637"/>
    </source>
</evidence>
<evidence type="ECO:0000313" key="5">
    <source>
        <dbReference type="Proteomes" id="UP000327157"/>
    </source>
</evidence>
<dbReference type="PANTHER" id="PTHR43725">
    <property type="entry name" value="UDP-GLUCOSE 4-EPIMERASE"/>
    <property type="match status" value="1"/>
</dbReference>
<dbReference type="EMBL" id="SMOL01000004">
    <property type="protein sequence ID" value="KAB2637139.1"/>
    <property type="molecule type" value="Genomic_DNA"/>
</dbReference>
<accession>A0A5N5IBY9</accession>
<keyword evidence="5" id="KW-1185">Reference proteome</keyword>
<dbReference type="Proteomes" id="UP000327157">
    <property type="component" value="Chromosome 5"/>
</dbReference>
<comment type="similarity">
    <text evidence="1">Belongs to the NAD(P)-dependent epimerase/dehydratase family.</text>
</comment>
<dbReference type="Pfam" id="PF16363">
    <property type="entry name" value="GDP_Man_Dehyd"/>
    <property type="match status" value="1"/>
</dbReference>
<dbReference type="InterPro" id="IPR036291">
    <property type="entry name" value="NAD(P)-bd_dom_sf"/>
</dbReference>
<dbReference type="SUPFAM" id="SSF51735">
    <property type="entry name" value="NAD(P)-binding Rossmann-fold domains"/>
    <property type="match status" value="1"/>
</dbReference>
<protein>
    <submittedName>
        <fullName evidence="4">UDP-arabinose 4-epimerase 1</fullName>
    </submittedName>
</protein>
<reference evidence="4 5" key="1">
    <citation type="submission" date="2019-09" db="EMBL/GenBank/DDBJ databases">
        <authorList>
            <person name="Ou C."/>
        </authorList>
    </citation>
    <scope>NUCLEOTIDE SEQUENCE [LARGE SCALE GENOMIC DNA]</scope>
    <source>
        <strain evidence="4">S2</strain>
        <tissue evidence="4">Leaf</tissue>
    </source>
</reference>
<proteinExistence type="inferred from homology"/>
<dbReference type="InterPro" id="IPR016040">
    <property type="entry name" value="NAD(P)-bd_dom"/>
</dbReference>
<name>A0A5N5IBY9_9ROSA</name>
<feature type="region of interest" description="Disordered" evidence="2">
    <location>
        <begin position="1"/>
        <end position="21"/>
    </location>
</feature>
<sequence length="398" mass="43860">MNTQATKCKDGNHQSAKPHNTTPCTEHKYLTKLGQLCLTPYESTPIPIPPLTPSIVTNTLSLSLLSPLPLTILLQLGLCTSEAIRCSGIALMGGSAPSLSVIISFSKKNIVSVCYCPHGQFNVLNSDVFDAKSGKTSEENMYALSFIFYFLNECKDNLHIGWVCEGTLGVLDYIRQTLVVMPPASASYLYAFFLGAFYRCLNMRVLKGSNDSYWLSAQSFFLAFFTNKPVSILVMEGRLGEAPRPELREHGRISGACFDAARGITPGLKVRGTDYKTSDGTCIRDYIDVTDLVDAHVKALEHAQPRKVGIYNVGTGKGSSVKEFVEACKKATGVDIKVDFLPRRPGDYAEVFSDPSKILRELNWSAQHTNLQESLHVAWRWQKAHRDGYGTTPLVLSS</sequence>
<evidence type="ECO:0000259" key="3">
    <source>
        <dbReference type="Pfam" id="PF16363"/>
    </source>
</evidence>
<dbReference type="OrthoDB" id="9402762at2759"/>
<dbReference type="AlphaFoldDB" id="A0A5N5IBY9"/>
<reference evidence="4 5" key="3">
    <citation type="submission" date="2019-11" db="EMBL/GenBank/DDBJ databases">
        <title>A de novo genome assembly of a pear dwarfing rootstock.</title>
        <authorList>
            <person name="Wang F."/>
            <person name="Wang J."/>
            <person name="Li S."/>
            <person name="Zhang Y."/>
            <person name="Fang M."/>
            <person name="Ma L."/>
            <person name="Zhao Y."/>
            <person name="Jiang S."/>
        </authorList>
    </citation>
    <scope>NUCLEOTIDE SEQUENCE [LARGE SCALE GENOMIC DNA]</scope>
    <source>
        <strain evidence="4">S2</strain>
        <tissue evidence="4">Leaf</tissue>
    </source>
</reference>
<comment type="caution">
    <text evidence="4">The sequence shown here is derived from an EMBL/GenBank/DDBJ whole genome shotgun (WGS) entry which is preliminary data.</text>
</comment>
<evidence type="ECO:0000313" key="4">
    <source>
        <dbReference type="EMBL" id="KAB2637139.1"/>
    </source>
</evidence>
<feature type="domain" description="NAD(P)-binding" evidence="3">
    <location>
        <begin position="276"/>
        <end position="368"/>
    </location>
</feature>
<reference evidence="5" key="2">
    <citation type="submission" date="2019-10" db="EMBL/GenBank/DDBJ databases">
        <title>A de novo genome assembly of a pear dwarfing rootstock.</title>
        <authorList>
            <person name="Wang F."/>
            <person name="Wang J."/>
            <person name="Li S."/>
            <person name="Zhang Y."/>
            <person name="Fang M."/>
            <person name="Ma L."/>
            <person name="Zhao Y."/>
            <person name="Jiang S."/>
        </authorList>
    </citation>
    <scope>NUCLEOTIDE SEQUENCE [LARGE SCALE GENOMIC DNA]</scope>
</reference>
<dbReference type="PANTHER" id="PTHR43725:SF53">
    <property type="entry name" value="UDP-ARABINOSE 4-EPIMERASE 1"/>
    <property type="match status" value="1"/>
</dbReference>
<dbReference type="Gene3D" id="3.40.50.720">
    <property type="entry name" value="NAD(P)-binding Rossmann-like Domain"/>
    <property type="match status" value="1"/>
</dbReference>
<evidence type="ECO:0000256" key="2">
    <source>
        <dbReference type="SAM" id="MobiDB-lite"/>
    </source>
</evidence>
<organism evidence="4 5">
    <name type="scientific">Pyrus ussuriensis x Pyrus communis</name>
    <dbReference type="NCBI Taxonomy" id="2448454"/>
    <lineage>
        <taxon>Eukaryota</taxon>
        <taxon>Viridiplantae</taxon>
        <taxon>Streptophyta</taxon>
        <taxon>Embryophyta</taxon>
        <taxon>Tracheophyta</taxon>
        <taxon>Spermatophyta</taxon>
        <taxon>Magnoliopsida</taxon>
        <taxon>eudicotyledons</taxon>
        <taxon>Gunneridae</taxon>
        <taxon>Pentapetalae</taxon>
        <taxon>rosids</taxon>
        <taxon>fabids</taxon>
        <taxon>Rosales</taxon>
        <taxon>Rosaceae</taxon>
        <taxon>Amygdaloideae</taxon>
        <taxon>Maleae</taxon>
        <taxon>Pyrus</taxon>
    </lineage>
</organism>
<dbReference type="Gene3D" id="3.90.25.10">
    <property type="entry name" value="UDP-galactose 4-epimerase, domain 1"/>
    <property type="match status" value="1"/>
</dbReference>